<protein>
    <submittedName>
        <fullName evidence="2">Uncharacterized protein</fullName>
    </submittedName>
</protein>
<evidence type="ECO:0000313" key="2">
    <source>
        <dbReference type="EMBL" id="KAF9504836.1"/>
    </source>
</evidence>
<gene>
    <name evidence="2" type="ORF">BS47DRAFT_1400979</name>
</gene>
<feature type="compositionally biased region" description="Low complexity" evidence="1">
    <location>
        <begin position="137"/>
        <end position="152"/>
    </location>
</feature>
<accession>A0A9P6AFN0</accession>
<feature type="region of interest" description="Disordered" evidence="1">
    <location>
        <begin position="223"/>
        <end position="244"/>
    </location>
</feature>
<feature type="region of interest" description="Disordered" evidence="1">
    <location>
        <begin position="283"/>
        <end position="304"/>
    </location>
</feature>
<feature type="compositionally biased region" description="Acidic residues" evidence="1">
    <location>
        <begin position="294"/>
        <end position="304"/>
    </location>
</feature>
<dbReference type="EMBL" id="MU129190">
    <property type="protein sequence ID" value="KAF9504836.1"/>
    <property type="molecule type" value="Genomic_DNA"/>
</dbReference>
<organism evidence="2 3">
    <name type="scientific">Hydnum rufescens UP504</name>
    <dbReference type="NCBI Taxonomy" id="1448309"/>
    <lineage>
        <taxon>Eukaryota</taxon>
        <taxon>Fungi</taxon>
        <taxon>Dikarya</taxon>
        <taxon>Basidiomycota</taxon>
        <taxon>Agaricomycotina</taxon>
        <taxon>Agaricomycetes</taxon>
        <taxon>Cantharellales</taxon>
        <taxon>Hydnaceae</taxon>
        <taxon>Hydnum</taxon>
    </lineage>
</organism>
<keyword evidence="3" id="KW-1185">Reference proteome</keyword>
<evidence type="ECO:0000256" key="1">
    <source>
        <dbReference type="SAM" id="MobiDB-lite"/>
    </source>
</evidence>
<dbReference type="AlphaFoldDB" id="A0A9P6AFN0"/>
<sequence length="342" mass="36968">MESEGGNDDDDDEDDDMDDADNDDEVIPPPIEMKGLFSLDVPPWLGDEDVRNGIQIVQEIMNCHDELYLCERERSSLQHWFNDESAALIAVLQASKEDADLQFFLREHAQWLIDLGKRWGCSIDALAPNVAQSEVGQSEVGQSEVGQSEVGQSGVGQSGVGQSRVGQSRVGQSEVGQSKVAQYEVAQSKVAQSKVAQSEVGQSEVAQSKVGQYEVAQSKVAQSEVAQSDMPQSGISWADFPRRGGRTLTSETRALLDCTVPIPPLSKLAGSLAEQAAIPKLPRSDKWTVGPGEGEVDSSDDDEEFELEPRPVIADPVLLAATDLLHEGHSDDMGSETSSDEE</sequence>
<comment type="caution">
    <text evidence="2">The sequence shown here is derived from an EMBL/GenBank/DDBJ whole genome shotgun (WGS) entry which is preliminary data.</text>
</comment>
<feature type="compositionally biased region" description="Acidic residues" evidence="1">
    <location>
        <begin position="1"/>
        <end position="26"/>
    </location>
</feature>
<feature type="compositionally biased region" description="Low complexity" evidence="1">
    <location>
        <begin position="160"/>
        <end position="173"/>
    </location>
</feature>
<feature type="region of interest" description="Disordered" evidence="1">
    <location>
        <begin position="1"/>
        <end position="29"/>
    </location>
</feature>
<proteinExistence type="predicted"/>
<dbReference type="Gene3D" id="2.160.10.20">
    <property type="entry name" value="Insect antifreeze protein"/>
    <property type="match status" value="1"/>
</dbReference>
<evidence type="ECO:0000313" key="3">
    <source>
        <dbReference type="Proteomes" id="UP000886523"/>
    </source>
</evidence>
<reference evidence="2" key="1">
    <citation type="journal article" date="2020" name="Nat. Commun.">
        <title>Large-scale genome sequencing of mycorrhizal fungi provides insights into the early evolution of symbiotic traits.</title>
        <authorList>
            <person name="Miyauchi S."/>
            <person name="Kiss E."/>
            <person name="Kuo A."/>
            <person name="Drula E."/>
            <person name="Kohler A."/>
            <person name="Sanchez-Garcia M."/>
            <person name="Morin E."/>
            <person name="Andreopoulos B."/>
            <person name="Barry K.W."/>
            <person name="Bonito G."/>
            <person name="Buee M."/>
            <person name="Carver A."/>
            <person name="Chen C."/>
            <person name="Cichocki N."/>
            <person name="Clum A."/>
            <person name="Culley D."/>
            <person name="Crous P.W."/>
            <person name="Fauchery L."/>
            <person name="Girlanda M."/>
            <person name="Hayes R.D."/>
            <person name="Keri Z."/>
            <person name="LaButti K."/>
            <person name="Lipzen A."/>
            <person name="Lombard V."/>
            <person name="Magnuson J."/>
            <person name="Maillard F."/>
            <person name="Murat C."/>
            <person name="Nolan M."/>
            <person name="Ohm R.A."/>
            <person name="Pangilinan J."/>
            <person name="Pereira M.F."/>
            <person name="Perotto S."/>
            <person name="Peter M."/>
            <person name="Pfister S."/>
            <person name="Riley R."/>
            <person name="Sitrit Y."/>
            <person name="Stielow J.B."/>
            <person name="Szollosi G."/>
            <person name="Zifcakova L."/>
            <person name="Stursova M."/>
            <person name="Spatafora J.W."/>
            <person name="Tedersoo L."/>
            <person name="Vaario L.M."/>
            <person name="Yamada A."/>
            <person name="Yan M."/>
            <person name="Wang P."/>
            <person name="Xu J."/>
            <person name="Bruns T."/>
            <person name="Baldrian P."/>
            <person name="Vilgalys R."/>
            <person name="Dunand C."/>
            <person name="Henrissat B."/>
            <person name="Grigoriev I.V."/>
            <person name="Hibbett D."/>
            <person name="Nagy L.G."/>
            <person name="Martin F.M."/>
        </authorList>
    </citation>
    <scope>NUCLEOTIDE SEQUENCE</scope>
    <source>
        <strain evidence="2">UP504</strain>
    </source>
</reference>
<name>A0A9P6AFN0_9AGAM</name>
<feature type="region of interest" description="Disordered" evidence="1">
    <location>
        <begin position="137"/>
        <end position="173"/>
    </location>
</feature>
<feature type="compositionally biased region" description="Polar residues" evidence="1">
    <location>
        <begin position="223"/>
        <end position="235"/>
    </location>
</feature>
<dbReference type="Proteomes" id="UP000886523">
    <property type="component" value="Unassembled WGS sequence"/>
</dbReference>